<gene>
    <name evidence="2" type="ORF">GGX14DRAFT_391686</name>
</gene>
<organism evidence="2 3">
    <name type="scientific">Mycena pura</name>
    <dbReference type="NCBI Taxonomy" id="153505"/>
    <lineage>
        <taxon>Eukaryota</taxon>
        <taxon>Fungi</taxon>
        <taxon>Dikarya</taxon>
        <taxon>Basidiomycota</taxon>
        <taxon>Agaricomycotina</taxon>
        <taxon>Agaricomycetes</taxon>
        <taxon>Agaricomycetidae</taxon>
        <taxon>Agaricales</taxon>
        <taxon>Marasmiineae</taxon>
        <taxon>Mycenaceae</taxon>
        <taxon>Mycena</taxon>
    </lineage>
</organism>
<feature type="compositionally biased region" description="Basic residues" evidence="1">
    <location>
        <begin position="167"/>
        <end position="180"/>
    </location>
</feature>
<dbReference type="EMBL" id="JARJCW010000016">
    <property type="protein sequence ID" value="KAJ7216022.1"/>
    <property type="molecule type" value="Genomic_DNA"/>
</dbReference>
<evidence type="ECO:0000256" key="1">
    <source>
        <dbReference type="SAM" id="MobiDB-lite"/>
    </source>
</evidence>
<evidence type="ECO:0000313" key="3">
    <source>
        <dbReference type="Proteomes" id="UP001219525"/>
    </source>
</evidence>
<keyword evidence="3" id="KW-1185">Reference proteome</keyword>
<accession>A0AAD6VKX6</accession>
<proteinExistence type="predicted"/>
<sequence>MAQRTGAAADLRCALDLDQLCVRQTPTSPAFSSAEPHRPGSSSAEPPPPLLPRATVTRGSGTSLADVLYNADDERNARLPTLLPVWLASFCDGECIGGACSASASRAAPSDGRSDRISLKPARRASGTPQPTVRDRGPALRAASGLATLSAPRPPSPTQAGGPTSAKFRRSGCNRARRPRQANSLPPCLASAAVPSMERSDVLPAKWAAAQPPSPVQRHAAPVTCSVSLPPAFAACVGGGPGVGHVDGRMVLGRRLVEHNEQLLCARLLAFRLAYARSRPSFSLSFPGPRKCPALRQTLGAELAEEEPTDGGRSTAHCVRYLSDAGQMPVTM</sequence>
<dbReference type="Proteomes" id="UP001219525">
    <property type="component" value="Unassembled WGS sequence"/>
</dbReference>
<reference evidence="2" key="1">
    <citation type="submission" date="2023-03" db="EMBL/GenBank/DDBJ databases">
        <title>Massive genome expansion in bonnet fungi (Mycena s.s.) driven by repeated elements and novel gene families across ecological guilds.</title>
        <authorList>
            <consortium name="Lawrence Berkeley National Laboratory"/>
            <person name="Harder C.B."/>
            <person name="Miyauchi S."/>
            <person name="Viragh M."/>
            <person name="Kuo A."/>
            <person name="Thoen E."/>
            <person name="Andreopoulos B."/>
            <person name="Lu D."/>
            <person name="Skrede I."/>
            <person name="Drula E."/>
            <person name="Henrissat B."/>
            <person name="Morin E."/>
            <person name="Kohler A."/>
            <person name="Barry K."/>
            <person name="LaButti K."/>
            <person name="Morin E."/>
            <person name="Salamov A."/>
            <person name="Lipzen A."/>
            <person name="Mereny Z."/>
            <person name="Hegedus B."/>
            <person name="Baldrian P."/>
            <person name="Stursova M."/>
            <person name="Weitz H."/>
            <person name="Taylor A."/>
            <person name="Grigoriev I.V."/>
            <person name="Nagy L.G."/>
            <person name="Martin F."/>
            <person name="Kauserud H."/>
        </authorList>
    </citation>
    <scope>NUCLEOTIDE SEQUENCE</scope>
    <source>
        <strain evidence="2">9144</strain>
    </source>
</reference>
<feature type="region of interest" description="Disordered" evidence="1">
    <location>
        <begin position="27"/>
        <end position="58"/>
    </location>
</feature>
<dbReference type="AlphaFoldDB" id="A0AAD6VKX6"/>
<evidence type="ECO:0000313" key="2">
    <source>
        <dbReference type="EMBL" id="KAJ7216022.1"/>
    </source>
</evidence>
<comment type="caution">
    <text evidence="2">The sequence shown here is derived from an EMBL/GenBank/DDBJ whole genome shotgun (WGS) entry which is preliminary data.</text>
</comment>
<feature type="region of interest" description="Disordered" evidence="1">
    <location>
        <begin position="102"/>
        <end position="187"/>
    </location>
</feature>
<feature type="compositionally biased region" description="Low complexity" evidence="1">
    <location>
        <begin position="102"/>
        <end position="111"/>
    </location>
</feature>
<name>A0AAD6VKX6_9AGAR</name>
<protein>
    <submittedName>
        <fullName evidence="2">Uncharacterized protein</fullName>
    </submittedName>
</protein>